<dbReference type="Pfam" id="PF00176">
    <property type="entry name" value="SNF2-rel_dom"/>
    <property type="match status" value="1"/>
</dbReference>
<evidence type="ECO:0000256" key="7">
    <source>
        <dbReference type="PROSITE-ProRule" id="PRU00175"/>
    </source>
</evidence>
<evidence type="ECO:0000256" key="2">
    <source>
        <dbReference type="ARBA" id="ARBA00022741"/>
    </source>
</evidence>
<evidence type="ECO:0000313" key="12">
    <source>
        <dbReference type="EMBL" id="KAE8395218.1"/>
    </source>
</evidence>
<gene>
    <name evidence="12" type="ORF">BDV23DRAFT_145398</name>
</gene>
<dbReference type="InterPro" id="IPR017907">
    <property type="entry name" value="Znf_RING_CS"/>
</dbReference>
<proteinExistence type="predicted"/>
<evidence type="ECO:0000256" key="3">
    <source>
        <dbReference type="ARBA" id="ARBA00022771"/>
    </source>
</evidence>
<keyword evidence="3 7" id="KW-0863">Zinc-finger</keyword>
<dbReference type="GO" id="GO:0008094">
    <property type="term" value="F:ATP-dependent activity, acting on DNA"/>
    <property type="evidence" value="ECO:0007669"/>
    <property type="project" value="TreeGrafter"/>
</dbReference>
<dbReference type="InterPro" id="IPR050628">
    <property type="entry name" value="SNF2_RAD54_helicase_TF"/>
</dbReference>
<evidence type="ECO:0000256" key="5">
    <source>
        <dbReference type="ARBA" id="ARBA00022833"/>
    </source>
</evidence>
<dbReference type="InterPro" id="IPR001650">
    <property type="entry name" value="Helicase_C-like"/>
</dbReference>
<keyword evidence="5" id="KW-0862">Zinc</keyword>
<dbReference type="InterPro" id="IPR001841">
    <property type="entry name" value="Znf_RING"/>
</dbReference>
<dbReference type="Gene3D" id="3.40.50.300">
    <property type="entry name" value="P-loop containing nucleotide triphosphate hydrolases"/>
    <property type="match status" value="1"/>
</dbReference>
<dbReference type="AlphaFoldDB" id="A0A5N7CNF6"/>
<dbReference type="Pfam" id="PF00271">
    <property type="entry name" value="Helicase_C"/>
    <property type="match status" value="1"/>
</dbReference>
<dbReference type="EMBL" id="ML735219">
    <property type="protein sequence ID" value="KAE8395218.1"/>
    <property type="molecule type" value="Genomic_DNA"/>
</dbReference>
<accession>A0A5N7CNF6</accession>
<evidence type="ECO:0000256" key="1">
    <source>
        <dbReference type="ARBA" id="ARBA00022723"/>
    </source>
</evidence>
<dbReference type="PROSITE" id="PS51194">
    <property type="entry name" value="HELICASE_CTER"/>
    <property type="match status" value="1"/>
</dbReference>
<dbReference type="SUPFAM" id="SSF52540">
    <property type="entry name" value="P-loop containing nucleoside triphosphate hydrolases"/>
    <property type="match status" value="2"/>
</dbReference>
<sequence length="935" mass="104571">MLDSLSYDMGIDDGSFPECPMMGGWPFEENFDSSFSLFGQSLANNAAGFDPIAGRLAGATSEMVDLTLPDAEGFDGATSCSDPEQPSNKDGDFTSTHNSPETPLSTPDRGISESKPTADDKRSETIHDTCFGYASPIHNSGMIFYSYKQQIHIREYVIRQSLEKEKSTRDLYFDICGNIVIIRGAESKEYAGYLNREAAQLIVTLSHSYKTKLSAKFHPRGSISVMIYGICDEADMIGDFLSDNGYFLQQPYDFDESTTYYNPQYLITPGSEFRASWQKNGLELTQSSQLNEKAKSQASQVMDSASGPTVFSEVQVSHRIKTDLLKHQKKALAMMVEKESGRIVGCEFPSLWSEGVEEGERGMKIYRNSVTGNVQLKEPELCMGGLLADDMGLGKTLSMLALIAGSLNETQEGQEQAKQSTLIVSPLSTLSSWENQIEGHFKEGSLSYTVYHGPTRTRDASSLAQHSIILTTYDTLKVDFNEKSKRDGILRKIGWHRIVLDEAHVIRNPSSRVFQAVYNLSAKHRWCITATPIQNWVQELGALVKFLRVSPFDDGMSFRDTFTYPIERGNERGWEKLRSLVQAISLRRTKEALDLNLPVREGIIQPVELNMEERKMYKLFTKSCVSAIETRGMARSSFQNILRLRQICNHGRELLPSTTQQWLDSVMSFDENPTTPPPTCEHCNEPMADSEENMDDTIACMHQVCKACLRGVQEGDSPSEPVCPVCSESGCEKKEGQGTDETEVETQYRPSSKVKALLENLQKARCQSSQHPEEMPIKSVIFSTWTKMLDLVEKALDGTGFQFQRIDGSKSSSHRKQALRIFNESPSCTVFLATLGSAGVGIDLTAASQVHLLEPGWNPMLERQALDRVHRIGQKRNVLAIRYIVTGATSIEEYIRRRQEWKLNLISTSLNDTNDGRAVGVKDMLEDLKHTLSQS</sequence>
<evidence type="ECO:0000256" key="8">
    <source>
        <dbReference type="SAM" id="MobiDB-lite"/>
    </source>
</evidence>
<keyword evidence="2" id="KW-0547">Nucleotide-binding</keyword>
<name>A0A5N7CNF6_PETAA</name>
<evidence type="ECO:0000259" key="10">
    <source>
        <dbReference type="PROSITE" id="PS51192"/>
    </source>
</evidence>
<dbReference type="PROSITE" id="PS51192">
    <property type="entry name" value="HELICASE_ATP_BIND_1"/>
    <property type="match status" value="1"/>
</dbReference>
<dbReference type="GO" id="GO:0008270">
    <property type="term" value="F:zinc ion binding"/>
    <property type="evidence" value="ECO:0007669"/>
    <property type="project" value="UniProtKB-KW"/>
</dbReference>
<reference evidence="12" key="1">
    <citation type="submission" date="2019-04" db="EMBL/GenBank/DDBJ databases">
        <title>Friends and foes A comparative genomics studyof 23 Aspergillus species from section Flavi.</title>
        <authorList>
            <consortium name="DOE Joint Genome Institute"/>
            <person name="Kjaerbolling I."/>
            <person name="Vesth T."/>
            <person name="Frisvad J.C."/>
            <person name="Nybo J.L."/>
            <person name="Theobald S."/>
            <person name="Kildgaard S."/>
            <person name="Isbrandt T."/>
            <person name="Kuo A."/>
            <person name="Sato A."/>
            <person name="Lyhne E.K."/>
            <person name="Kogle M.E."/>
            <person name="Wiebenga A."/>
            <person name="Kun R.S."/>
            <person name="Lubbers R.J."/>
            <person name="Makela M.R."/>
            <person name="Barry K."/>
            <person name="Chovatia M."/>
            <person name="Clum A."/>
            <person name="Daum C."/>
            <person name="Haridas S."/>
            <person name="He G."/>
            <person name="LaButti K."/>
            <person name="Lipzen A."/>
            <person name="Mondo S."/>
            <person name="Riley R."/>
            <person name="Salamov A."/>
            <person name="Simmons B.A."/>
            <person name="Magnuson J.K."/>
            <person name="Henrissat B."/>
            <person name="Mortensen U.H."/>
            <person name="Larsen T.O."/>
            <person name="Devries R.P."/>
            <person name="Grigoriev I.V."/>
            <person name="Machida M."/>
            <person name="Baker S.E."/>
            <person name="Andersen M.R."/>
        </authorList>
    </citation>
    <scope>NUCLEOTIDE SEQUENCE [LARGE SCALE GENOMIC DNA]</scope>
    <source>
        <strain evidence="12">IBT 14317</strain>
    </source>
</reference>
<dbReference type="SMART" id="SM00487">
    <property type="entry name" value="DEXDc"/>
    <property type="match status" value="1"/>
</dbReference>
<dbReference type="GO" id="GO:0005634">
    <property type="term" value="C:nucleus"/>
    <property type="evidence" value="ECO:0007669"/>
    <property type="project" value="TreeGrafter"/>
</dbReference>
<dbReference type="PANTHER" id="PTHR45626:SF52">
    <property type="entry name" value="SINGLE-STRANDED DNA-DEPENDENT ATPASE (EUROFUNG)"/>
    <property type="match status" value="1"/>
</dbReference>
<feature type="region of interest" description="Disordered" evidence="8">
    <location>
        <begin position="72"/>
        <end position="123"/>
    </location>
</feature>
<evidence type="ECO:0000256" key="6">
    <source>
        <dbReference type="ARBA" id="ARBA00022840"/>
    </source>
</evidence>
<dbReference type="CDD" id="cd18793">
    <property type="entry name" value="SF2_C_SNF"/>
    <property type="match status" value="1"/>
</dbReference>
<dbReference type="InterPro" id="IPR038718">
    <property type="entry name" value="SNF2-like_sf"/>
</dbReference>
<organism evidence="12">
    <name type="scientific">Petromyces alliaceus</name>
    <name type="common">Aspergillus alliaceus</name>
    <dbReference type="NCBI Taxonomy" id="209559"/>
    <lineage>
        <taxon>Eukaryota</taxon>
        <taxon>Fungi</taxon>
        <taxon>Dikarya</taxon>
        <taxon>Ascomycota</taxon>
        <taxon>Pezizomycotina</taxon>
        <taxon>Eurotiomycetes</taxon>
        <taxon>Eurotiomycetidae</taxon>
        <taxon>Eurotiales</taxon>
        <taxon>Aspergillaceae</taxon>
        <taxon>Aspergillus</taxon>
        <taxon>Aspergillus subgen. Circumdati</taxon>
    </lineage>
</organism>
<dbReference type="InterPro" id="IPR014001">
    <property type="entry name" value="Helicase_ATP-bd"/>
</dbReference>
<protein>
    <submittedName>
        <fullName evidence="12">SNF2 family N-terminal domain-containing protein</fullName>
    </submittedName>
</protein>
<dbReference type="PROSITE" id="PS50089">
    <property type="entry name" value="ZF_RING_2"/>
    <property type="match status" value="1"/>
</dbReference>
<feature type="domain" description="RING-type" evidence="9">
    <location>
        <begin position="680"/>
        <end position="727"/>
    </location>
</feature>
<dbReference type="SMART" id="SM00490">
    <property type="entry name" value="HELICc"/>
    <property type="match status" value="1"/>
</dbReference>
<dbReference type="GO" id="GO:0005524">
    <property type="term" value="F:ATP binding"/>
    <property type="evidence" value="ECO:0007669"/>
    <property type="project" value="UniProtKB-KW"/>
</dbReference>
<evidence type="ECO:0000259" key="11">
    <source>
        <dbReference type="PROSITE" id="PS51194"/>
    </source>
</evidence>
<evidence type="ECO:0000256" key="4">
    <source>
        <dbReference type="ARBA" id="ARBA00022801"/>
    </source>
</evidence>
<dbReference type="InterPro" id="IPR027417">
    <property type="entry name" value="P-loop_NTPase"/>
</dbReference>
<dbReference type="OrthoDB" id="448448at2759"/>
<feature type="domain" description="Helicase C-terminal" evidence="11">
    <location>
        <begin position="753"/>
        <end position="925"/>
    </location>
</feature>
<dbReference type="Gene3D" id="3.40.50.10810">
    <property type="entry name" value="Tandem AAA-ATPase domain"/>
    <property type="match status" value="1"/>
</dbReference>
<keyword evidence="1" id="KW-0479">Metal-binding</keyword>
<dbReference type="InterPro" id="IPR000330">
    <property type="entry name" value="SNF2_N"/>
</dbReference>
<dbReference type="PROSITE" id="PS00518">
    <property type="entry name" value="ZF_RING_1"/>
    <property type="match status" value="1"/>
</dbReference>
<dbReference type="GO" id="GO:0006281">
    <property type="term" value="P:DNA repair"/>
    <property type="evidence" value="ECO:0007669"/>
    <property type="project" value="TreeGrafter"/>
</dbReference>
<dbReference type="GO" id="GO:0016787">
    <property type="term" value="F:hydrolase activity"/>
    <property type="evidence" value="ECO:0007669"/>
    <property type="project" value="UniProtKB-KW"/>
</dbReference>
<keyword evidence="6" id="KW-0067">ATP-binding</keyword>
<dbReference type="InterPro" id="IPR049730">
    <property type="entry name" value="SNF2/RAD54-like_C"/>
</dbReference>
<feature type="compositionally biased region" description="Polar residues" evidence="8">
    <location>
        <begin position="93"/>
        <end position="105"/>
    </location>
</feature>
<feature type="domain" description="Helicase ATP-binding" evidence="10">
    <location>
        <begin position="376"/>
        <end position="550"/>
    </location>
</feature>
<keyword evidence="4" id="KW-0378">Hydrolase</keyword>
<evidence type="ECO:0000259" key="9">
    <source>
        <dbReference type="PROSITE" id="PS50089"/>
    </source>
</evidence>
<dbReference type="Proteomes" id="UP000326877">
    <property type="component" value="Unassembled WGS sequence"/>
</dbReference>
<feature type="compositionally biased region" description="Basic and acidic residues" evidence="8">
    <location>
        <begin position="110"/>
        <end position="123"/>
    </location>
</feature>
<dbReference type="PANTHER" id="PTHR45626">
    <property type="entry name" value="TRANSCRIPTION TERMINATION FACTOR 2-RELATED"/>
    <property type="match status" value="1"/>
</dbReference>